<name>A0A8J3BPN6_9ACTN</name>
<dbReference type="Proteomes" id="UP000662200">
    <property type="component" value="Unassembled WGS sequence"/>
</dbReference>
<accession>A0A8J3BPN6</accession>
<dbReference type="RefSeq" id="WP_189115261.1">
    <property type="nucleotide sequence ID" value="NZ_BMQC01000013.1"/>
</dbReference>
<dbReference type="InterPro" id="IPR016155">
    <property type="entry name" value="Mopterin_synth/thiamin_S_b"/>
</dbReference>
<reference evidence="1" key="1">
    <citation type="journal article" date="2014" name="Int. J. Syst. Evol. Microbiol.">
        <title>Complete genome sequence of Corynebacterium casei LMG S-19264T (=DSM 44701T), isolated from a smear-ripened cheese.</title>
        <authorList>
            <consortium name="US DOE Joint Genome Institute (JGI-PGF)"/>
            <person name="Walter F."/>
            <person name="Albersmeier A."/>
            <person name="Kalinowski J."/>
            <person name="Ruckert C."/>
        </authorList>
    </citation>
    <scope>NUCLEOTIDE SEQUENCE</scope>
    <source>
        <strain evidence="1">JCM 3091</strain>
    </source>
</reference>
<dbReference type="Pfam" id="PF02597">
    <property type="entry name" value="ThiS"/>
    <property type="match status" value="1"/>
</dbReference>
<proteinExistence type="predicted"/>
<organism evidence="1 2">
    <name type="scientific">Pilimelia terevasa</name>
    <dbReference type="NCBI Taxonomy" id="53372"/>
    <lineage>
        <taxon>Bacteria</taxon>
        <taxon>Bacillati</taxon>
        <taxon>Actinomycetota</taxon>
        <taxon>Actinomycetes</taxon>
        <taxon>Micromonosporales</taxon>
        <taxon>Micromonosporaceae</taxon>
        <taxon>Pilimelia</taxon>
    </lineage>
</organism>
<comment type="caution">
    <text evidence="1">The sequence shown here is derived from an EMBL/GenBank/DDBJ whole genome shotgun (WGS) entry which is preliminary data.</text>
</comment>
<gene>
    <name evidence="1" type="ORF">GCM10010124_33210</name>
</gene>
<dbReference type="InterPro" id="IPR003749">
    <property type="entry name" value="ThiS/MoaD-like"/>
</dbReference>
<keyword evidence="2" id="KW-1185">Reference proteome</keyword>
<protein>
    <submittedName>
        <fullName evidence="1">Putative molybdenum cofactor biosynthesis protein D2 (MoaD2) / thiamineS</fullName>
    </submittedName>
</protein>
<dbReference type="Gene3D" id="3.10.20.30">
    <property type="match status" value="1"/>
</dbReference>
<sequence length="79" mass="7797">MITIRYFAAAREAAGVAAERVPAGSLAAVLAAAAARHGAALAAVLDRCSYLVDGTAAHDRGRPVPAGATLDVLPPFAGG</sequence>
<dbReference type="EMBL" id="BMQC01000013">
    <property type="protein sequence ID" value="GGK37763.1"/>
    <property type="molecule type" value="Genomic_DNA"/>
</dbReference>
<reference evidence="1" key="2">
    <citation type="submission" date="2020-09" db="EMBL/GenBank/DDBJ databases">
        <authorList>
            <person name="Sun Q."/>
            <person name="Ohkuma M."/>
        </authorList>
    </citation>
    <scope>NUCLEOTIDE SEQUENCE</scope>
    <source>
        <strain evidence="1">JCM 3091</strain>
    </source>
</reference>
<evidence type="ECO:0000313" key="2">
    <source>
        <dbReference type="Proteomes" id="UP000662200"/>
    </source>
</evidence>
<evidence type="ECO:0000313" key="1">
    <source>
        <dbReference type="EMBL" id="GGK37763.1"/>
    </source>
</evidence>
<dbReference type="InterPro" id="IPR012675">
    <property type="entry name" value="Beta-grasp_dom_sf"/>
</dbReference>
<dbReference type="SUPFAM" id="SSF54285">
    <property type="entry name" value="MoaD/ThiS"/>
    <property type="match status" value="1"/>
</dbReference>
<dbReference type="AlphaFoldDB" id="A0A8J3BPN6"/>